<evidence type="ECO:0000256" key="2">
    <source>
        <dbReference type="SAM" id="MobiDB-lite"/>
    </source>
</evidence>
<keyword evidence="4" id="KW-1185">Reference proteome</keyword>
<evidence type="ECO:0000313" key="3">
    <source>
        <dbReference type="EMBL" id="KAG0006429.1"/>
    </source>
</evidence>
<protein>
    <submittedName>
        <fullName evidence="3">Uncharacterized protein</fullName>
    </submittedName>
</protein>
<dbReference type="GO" id="GO:0005634">
    <property type="term" value="C:nucleus"/>
    <property type="evidence" value="ECO:0007669"/>
    <property type="project" value="TreeGrafter"/>
</dbReference>
<evidence type="ECO:0000256" key="1">
    <source>
        <dbReference type="ARBA" id="ARBA00023054"/>
    </source>
</evidence>
<accession>A0A9P6MKT7</accession>
<feature type="non-terminal residue" evidence="3">
    <location>
        <position position="238"/>
    </location>
</feature>
<dbReference type="InterPro" id="IPR025066">
    <property type="entry name" value="CCDC174-like"/>
</dbReference>
<sequence length="238" mass="27705">LIALAAEVAKHDGKFQRVKGSGIKIPRSIKKPTVWQRQNPGLTKRTQKHDATFSIEDPEGESIRKAAMERKAKVYEMLQRGEDVPDRLREELLVEFEFKNRDQSRERGRKDHGSSDSDGDEGRRSMEVFRGRRRGWESGRRSRSRSSSRSRSGDWGKDESIALARDPRDFTSDPWVQHVDEFGRTRLMRQSEIPRPESTEEEHRTLGYVVDVSCCIVLDIPQLQFLFPTKNNYIRIYE</sequence>
<dbReference type="AlphaFoldDB" id="A0A9P6MKT7"/>
<gene>
    <name evidence="3" type="ORF">BGZ65_008188</name>
</gene>
<feature type="compositionally biased region" description="Basic and acidic residues" evidence="2">
    <location>
        <begin position="101"/>
        <end position="140"/>
    </location>
</feature>
<keyword evidence="1" id="KW-0175">Coiled coil</keyword>
<dbReference type="OrthoDB" id="333551at2759"/>
<dbReference type="EMBL" id="JAAAHW010000121">
    <property type="protein sequence ID" value="KAG0006429.1"/>
    <property type="molecule type" value="Genomic_DNA"/>
</dbReference>
<dbReference type="PANTHER" id="PTHR15885">
    <property type="entry name" value="COILED-COIL DOMAIN-CONTAINING PROTEIN 174"/>
    <property type="match status" value="1"/>
</dbReference>
<proteinExistence type="predicted"/>
<comment type="caution">
    <text evidence="3">The sequence shown here is derived from an EMBL/GenBank/DDBJ whole genome shotgun (WGS) entry which is preliminary data.</text>
</comment>
<feature type="region of interest" description="Disordered" evidence="2">
    <location>
        <begin position="101"/>
        <end position="172"/>
    </location>
</feature>
<dbReference type="Proteomes" id="UP000749646">
    <property type="component" value="Unassembled WGS sequence"/>
</dbReference>
<dbReference type="PANTHER" id="PTHR15885:SF1">
    <property type="entry name" value="COILED-COIL DOMAIN-CONTAINING PROTEIN 174"/>
    <property type="match status" value="1"/>
</dbReference>
<feature type="compositionally biased region" description="Basic and acidic residues" evidence="2">
    <location>
        <begin position="151"/>
        <end position="171"/>
    </location>
</feature>
<organism evidence="3 4">
    <name type="scientific">Modicella reniformis</name>
    <dbReference type="NCBI Taxonomy" id="1440133"/>
    <lineage>
        <taxon>Eukaryota</taxon>
        <taxon>Fungi</taxon>
        <taxon>Fungi incertae sedis</taxon>
        <taxon>Mucoromycota</taxon>
        <taxon>Mortierellomycotina</taxon>
        <taxon>Mortierellomycetes</taxon>
        <taxon>Mortierellales</taxon>
        <taxon>Mortierellaceae</taxon>
        <taxon>Modicella</taxon>
    </lineage>
</organism>
<name>A0A9P6MKT7_9FUNG</name>
<reference evidence="3" key="1">
    <citation type="journal article" date="2020" name="Fungal Divers.">
        <title>Resolving the Mortierellaceae phylogeny through synthesis of multi-gene phylogenetics and phylogenomics.</title>
        <authorList>
            <person name="Vandepol N."/>
            <person name="Liber J."/>
            <person name="Desiro A."/>
            <person name="Na H."/>
            <person name="Kennedy M."/>
            <person name="Barry K."/>
            <person name="Grigoriev I.V."/>
            <person name="Miller A.N."/>
            <person name="O'Donnell K."/>
            <person name="Stajich J.E."/>
            <person name="Bonito G."/>
        </authorList>
    </citation>
    <scope>NUCLEOTIDE SEQUENCE</scope>
    <source>
        <strain evidence="3">MES-2147</strain>
    </source>
</reference>
<evidence type="ECO:0000313" key="4">
    <source>
        <dbReference type="Proteomes" id="UP000749646"/>
    </source>
</evidence>